<comment type="caution">
    <text evidence="1">The sequence shown here is derived from an EMBL/GenBank/DDBJ whole genome shotgun (WGS) entry which is preliminary data.</text>
</comment>
<keyword evidence="2" id="KW-1185">Reference proteome</keyword>
<dbReference type="AlphaFoldDB" id="A0AA88EBB2"/>
<protein>
    <submittedName>
        <fullName evidence="1">Uncharacterized protein</fullName>
    </submittedName>
</protein>
<name>A0AA88EBB2_FICCA</name>
<dbReference type="Proteomes" id="UP001187192">
    <property type="component" value="Unassembled WGS sequence"/>
</dbReference>
<evidence type="ECO:0000313" key="2">
    <source>
        <dbReference type="Proteomes" id="UP001187192"/>
    </source>
</evidence>
<sequence>MRKKKKNSSGVFEVPSQLMVFGFLVHLQWPFDPLYSNPNGVYYSRNFACKSEASVPGSRGGISRLPSRRPCAGLSGYCPCPLPSSRCGAEGGLGNAGETLAGLPSISKFRNLLADLSIPALIRHSIVGTRPRAPIQ</sequence>
<organism evidence="1 2">
    <name type="scientific">Ficus carica</name>
    <name type="common">Common fig</name>
    <dbReference type="NCBI Taxonomy" id="3494"/>
    <lineage>
        <taxon>Eukaryota</taxon>
        <taxon>Viridiplantae</taxon>
        <taxon>Streptophyta</taxon>
        <taxon>Embryophyta</taxon>
        <taxon>Tracheophyta</taxon>
        <taxon>Spermatophyta</taxon>
        <taxon>Magnoliopsida</taxon>
        <taxon>eudicotyledons</taxon>
        <taxon>Gunneridae</taxon>
        <taxon>Pentapetalae</taxon>
        <taxon>rosids</taxon>
        <taxon>fabids</taxon>
        <taxon>Rosales</taxon>
        <taxon>Moraceae</taxon>
        <taxon>Ficeae</taxon>
        <taxon>Ficus</taxon>
    </lineage>
</organism>
<gene>
    <name evidence="1" type="ORF">TIFTF001_052705</name>
</gene>
<dbReference type="EMBL" id="BTGU01011414">
    <property type="protein sequence ID" value="GMN71597.1"/>
    <property type="molecule type" value="Genomic_DNA"/>
</dbReference>
<evidence type="ECO:0000313" key="1">
    <source>
        <dbReference type="EMBL" id="GMN71597.1"/>
    </source>
</evidence>
<accession>A0AA88EBB2</accession>
<reference evidence="1" key="1">
    <citation type="submission" date="2023-07" db="EMBL/GenBank/DDBJ databases">
        <title>draft genome sequence of fig (Ficus carica).</title>
        <authorList>
            <person name="Takahashi T."/>
            <person name="Nishimura K."/>
        </authorList>
    </citation>
    <scope>NUCLEOTIDE SEQUENCE</scope>
</reference>
<proteinExistence type="predicted"/>